<sequence>MWTRDTAPPRPGVPSPATERATLVLAPNANAWTFEGTNTWVLAEPGSDVCAVVDPGPDDDQHLAAILAAAGERRIVAVLVTHAHHDHAELARRLARVTGAAVRAAHPRLTGEPLQDDDEIQVGALTVRVLYTPGHTGDSVCFLLPAEGSVLTGDTVLGGGSPIVKPGRLGQFFDSLDRLSEALAAPGSVILPGHGPALPDPLAQIERRRKARLRRVGQVVDAMADGIQDPEDLVDHLYPDLHPDLRDAARISVEAVLAHVQTDPDPVPS</sequence>
<dbReference type="InterPro" id="IPR036388">
    <property type="entry name" value="WH-like_DNA-bd_sf"/>
</dbReference>
<accession>A0A1G7HIK4</accession>
<feature type="domain" description="Metallo-beta-lactamase" evidence="1">
    <location>
        <begin position="36"/>
        <end position="194"/>
    </location>
</feature>
<dbReference type="EMBL" id="FNBT01000001">
    <property type="protein sequence ID" value="SDF00265.1"/>
    <property type="molecule type" value="Genomic_DNA"/>
</dbReference>
<evidence type="ECO:0000259" key="1">
    <source>
        <dbReference type="SMART" id="SM00849"/>
    </source>
</evidence>
<gene>
    <name evidence="2" type="ORF">SAMN05660662_0638</name>
</gene>
<dbReference type="RefSeq" id="WP_091763646.1">
    <property type="nucleotide sequence ID" value="NZ_FNBT01000001.1"/>
</dbReference>
<dbReference type="PANTHER" id="PTHR23131">
    <property type="entry name" value="ENDORIBONUCLEASE LACTB2"/>
    <property type="match status" value="1"/>
</dbReference>
<evidence type="ECO:0000313" key="2">
    <source>
        <dbReference type="EMBL" id="SDF00265.1"/>
    </source>
</evidence>
<dbReference type="Pfam" id="PF00753">
    <property type="entry name" value="Lactamase_B"/>
    <property type="match status" value="1"/>
</dbReference>
<dbReference type="Gene3D" id="3.60.15.10">
    <property type="entry name" value="Ribonuclease Z/Hydroxyacylglutathione hydrolase-like"/>
    <property type="match status" value="1"/>
</dbReference>
<organism evidence="2 3">
    <name type="scientific">Blastococcus aurantiacus</name>
    <dbReference type="NCBI Taxonomy" id="1550231"/>
    <lineage>
        <taxon>Bacteria</taxon>
        <taxon>Bacillati</taxon>
        <taxon>Actinomycetota</taxon>
        <taxon>Actinomycetes</taxon>
        <taxon>Geodermatophilales</taxon>
        <taxon>Geodermatophilaceae</taxon>
        <taxon>Blastococcus</taxon>
    </lineage>
</organism>
<reference evidence="3" key="1">
    <citation type="submission" date="2016-10" db="EMBL/GenBank/DDBJ databases">
        <authorList>
            <person name="Varghese N."/>
            <person name="Submissions S."/>
        </authorList>
    </citation>
    <scope>NUCLEOTIDE SEQUENCE [LARGE SCALE GENOMIC DNA]</scope>
    <source>
        <strain evidence="3">DSM 44268</strain>
    </source>
</reference>
<dbReference type="InterPro" id="IPR001279">
    <property type="entry name" value="Metallo-B-lactamas"/>
</dbReference>
<dbReference type="Gene3D" id="1.10.10.10">
    <property type="entry name" value="Winged helix-like DNA-binding domain superfamily/Winged helix DNA-binding domain"/>
    <property type="match status" value="1"/>
</dbReference>
<dbReference type="InterPro" id="IPR036866">
    <property type="entry name" value="RibonucZ/Hydroxyglut_hydro"/>
</dbReference>
<dbReference type="STRING" id="1550231.SAMN05660662_0638"/>
<dbReference type="SMART" id="SM00849">
    <property type="entry name" value="Lactamase_B"/>
    <property type="match status" value="1"/>
</dbReference>
<dbReference type="InterPro" id="IPR050662">
    <property type="entry name" value="Sec-metab_biosynth-thioest"/>
</dbReference>
<dbReference type="InterPro" id="IPR041516">
    <property type="entry name" value="LACTB2_WH"/>
</dbReference>
<keyword evidence="3" id="KW-1185">Reference proteome</keyword>
<proteinExistence type="predicted"/>
<dbReference type="PANTHER" id="PTHR23131:SF0">
    <property type="entry name" value="ENDORIBONUCLEASE LACTB2"/>
    <property type="match status" value="1"/>
</dbReference>
<dbReference type="CDD" id="cd16278">
    <property type="entry name" value="metallo-hydrolase-like_MBL-fold"/>
    <property type="match status" value="1"/>
</dbReference>
<dbReference type="AlphaFoldDB" id="A0A1G7HIK4"/>
<dbReference type="SUPFAM" id="SSF56281">
    <property type="entry name" value="Metallo-hydrolase/oxidoreductase"/>
    <property type="match status" value="1"/>
</dbReference>
<dbReference type="OrthoDB" id="9788263at2"/>
<name>A0A1G7HIK4_9ACTN</name>
<dbReference type="Proteomes" id="UP000199406">
    <property type="component" value="Unassembled WGS sequence"/>
</dbReference>
<evidence type="ECO:0000313" key="3">
    <source>
        <dbReference type="Proteomes" id="UP000199406"/>
    </source>
</evidence>
<protein>
    <submittedName>
        <fullName evidence="2">Glyoxylase, beta-lactamase superfamily II</fullName>
    </submittedName>
</protein>
<dbReference type="Pfam" id="PF17778">
    <property type="entry name" value="WHD_BLACT"/>
    <property type="match status" value="1"/>
</dbReference>